<evidence type="ECO:0000259" key="1">
    <source>
        <dbReference type="Pfam" id="PF08241"/>
    </source>
</evidence>
<protein>
    <submittedName>
        <fullName evidence="2">Class I SAM-dependent methyltransferase</fullName>
    </submittedName>
</protein>
<dbReference type="Pfam" id="PF08241">
    <property type="entry name" value="Methyltransf_11"/>
    <property type="match status" value="1"/>
</dbReference>
<organism evidence="2 3">
    <name type="scientific">Microcystis flos-aquae Mf_WU_F_19750830_S460</name>
    <dbReference type="NCBI Taxonomy" id="2486237"/>
    <lineage>
        <taxon>Bacteria</taxon>
        <taxon>Bacillati</taxon>
        <taxon>Cyanobacteriota</taxon>
        <taxon>Cyanophyceae</taxon>
        <taxon>Oscillatoriophycideae</taxon>
        <taxon>Chroococcales</taxon>
        <taxon>Microcystaceae</taxon>
        <taxon>Microcystis</taxon>
    </lineage>
</organism>
<proteinExistence type="predicted"/>
<gene>
    <name evidence="2" type="ORF">EWV40_03800</name>
</gene>
<dbReference type="GO" id="GO:0032259">
    <property type="term" value="P:methylation"/>
    <property type="evidence" value="ECO:0007669"/>
    <property type="project" value="UniProtKB-KW"/>
</dbReference>
<keyword evidence="2" id="KW-0808">Transferase</keyword>
<dbReference type="SUPFAM" id="SSF53335">
    <property type="entry name" value="S-adenosyl-L-methionine-dependent methyltransferases"/>
    <property type="match status" value="1"/>
</dbReference>
<dbReference type="InterPro" id="IPR029063">
    <property type="entry name" value="SAM-dependent_MTases_sf"/>
</dbReference>
<dbReference type="CDD" id="cd02440">
    <property type="entry name" value="AdoMet_MTases"/>
    <property type="match status" value="1"/>
</dbReference>
<dbReference type="InterPro" id="IPR013216">
    <property type="entry name" value="Methyltransf_11"/>
</dbReference>
<comment type="caution">
    <text evidence="2">The sequence shown here is derived from an EMBL/GenBank/DDBJ whole genome shotgun (WGS) entry which is preliminary data.</text>
</comment>
<reference evidence="2 3" key="1">
    <citation type="submission" date="2019-01" db="EMBL/GenBank/DDBJ databases">
        <title>Coherence of Microcystis species and biogeography revealed through population genomics.</title>
        <authorList>
            <person name="Perez-Carrascal O.M."/>
            <person name="Terrat Y."/>
            <person name="Giani A."/>
            <person name="Fortin N."/>
            <person name="Tromas N."/>
            <person name="Shapiro B.J."/>
        </authorList>
    </citation>
    <scope>NUCLEOTIDE SEQUENCE [LARGE SCALE GENOMIC DNA]</scope>
    <source>
        <strain evidence="2">Mf_WU_F_19750830_S460</strain>
    </source>
</reference>
<dbReference type="GO" id="GO:0008757">
    <property type="term" value="F:S-adenosylmethionine-dependent methyltransferase activity"/>
    <property type="evidence" value="ECO:0007669"/>
    <property type="project" value="InterPro"/>
</dbReference>
<sequence length="195" mass="21892">MKKVLNVGGNSKAIPLPPQYSEFEHLLLDIDPKGSPDIVCDARNLTTLESGQFDAVYCSHNLEHYYRHDVQRVLAGFLHVLKDGGFAHIRVPDIQELMRITIDRGLDIDDVLYQSPAGPIMVLDVLYGYSVEIERSKKDFFAHKTGFTHKSLLKALQKAGFSKIYSAARNLEVSALAFKVAPDHDTRLLFNLPPD</sequence>
<feature type="domain" description="Methyltransferase type 11" evidence="1">
    <location>
        <begin position="38"/>
        <end position="87"/>
    </location>
</feature>
<evidence type="ECO:0000313" key="2">
    <source>
        <dbReference type="EMBL" id="TRV26102.1"/>
    </source>
</evidence>
<dbReference type="Gene3D" id="3.40.50.150">
    <property type="entry name" value="Vaccinia Virus protein VP39"/>
    <property type="match status" value="1"/>
</dbReference>
<dbReference type="EMBL" id="SFAN01000027">
    <property type="protein sequence ID" value="TRV26102.1"/>
    <property type="molecule type" value="Genomic_DNA"/>
</dbReference>
<accession>A0A552M0V9</accession>
<dbReference type="Proteomes" id="UP000320730">
    <property type="component" value="Unassembled WGS sequence"/>
</dbReference>
<dbReference type="AlphaFoldDB" id="A0A552M0V9"/>
<keyword evidence="2" id="KW-0489">Methyltransferase</keyword>
<name>A0A552M0V9_9CHRO</name>
<evidence type="ECO:0000313" key="3">
    <source>
        <dbReference type="Proteomes" id="UP000320730"/>
    </source>
</evidence>